<proteinExistence type="predicted"/>
<accession>A0A2S7C8K0</accession>
<sequence>MLTHDAPAQPTRHAERQAAFHATADQLSGAVSLPLAGPLAAWMPPSSPQGWVYGVSRER</sequence>
<evidence type="ECO:0000313" key="1">
    <source>
        <dbReference type="EMBL" id="PPU57884.1"/>
    </source>
</evidence>
<dbReference type="EMBL" id="MDEE01000004">
    <property type="protein sequence ID" value="PPU57884.1"/>
    <property type="molecule type" value="Genomic_DNA"/>
</dbReference>
<dbReference type="Proteomes" id="UP000238908">
    <property type="component" value="Unassembled WGS sequence"/>
</dbReference>
<reference evidence="1 2" key="1">
    <citation type="submission" date="2016-08" db="EMBL/GenBank/DDBJ databases">
        <authorList>
            <person name="Seilhamer J.J."/>
        </authorList>
    </citation>
    <scope>NUCLEOTIDE SEQUENCE [LARGE SCALE GENOMIC DNA]</scope>
    <source>
        <strain evidence="1 2">CFBP7245</strain>
    </source>
</reference>
<organism evidence="1 2">
    <name type="scientific">Xanthomonas dyei</name>
    <dbReference type="NCBI Taxonomy" id="743699"/>
    <lineage>
        <taxon>Bacteria</taxon>
        <taxon>Pseudomonadati</taxon>
        <taxon>Pseudomonadota</taxon>
        <taxon>Gammaproteobacteria</taxon>
        <taxon>Lysobacterales</taxon>
        <taxon>Lysobacteraceae</taxon>
        <taxon>Xanthomonas</taxon>
    </lineage>
</organism>
<gene>
    <name evidence="1" type="ORF">XdyCFBP7245_04800</name>
</gene>
<dbReference type="AlphaFoldDB" id="A0A2S7C8K0"/>
<comment type="caution">
    <text evidence="1">The sequence shown here is derived from an EMBL/GenBank/DDBJ whole genome shotgun (WGS) entry which is preliminary data.</text>
</comment>
<evidence type="ECO:0000313" key="2">
    <source>
        <dbReference type="Proteomes" id="UP000238908"/>
    </source>
</evidence>
<name>A0A2S7C8K0_9XANT</name>
<protein>
    <submittedName>
        <fullName evidence="1">Uncharacterized protein</fullName>
    </submittedName>
</protein>